<dbReference type="GO" id="GO:0016798">
    <property type="term" value="F:hydrolase activity, acting on glycosyl bonds"/>
    <property type="evidence" value="ECO:0007669"/>
    <property type="project" value="UniProtKB-KW"/>
</dbReference>
<accession>A0A6G3X282</accession>
<feature type="non-terminal residue" evidence="3">
    <location>
        <position position="1"/>
    </location>
</feature>
<comment type="caution">
    <text evidence="3">The sequence shown here is derived from an EMBL/GenBank/DDBJ whole genome shotgun (WGS) entry which is preliminary data.</text>
</comment>
<reference evidence="3" key="1">
    <citation type="submission" date="2020-01" db="EMBL/GenBank/DDBJ databases">
        <title>Insect and environment-associated Actinomycetes.</title>
        <authorList>
            <person name="Currrie C."/>
            <person name="Chevrette M."/>
            <person name="Carlson C."/>
            <person name="Stubbendieck R."/>
            <person name="Wendt-Pienkowski E."/>
        </authorList>
    </citation>
    <scope>NUCLEOTIDE SEQUENCE</scope>
    <source>
        <strain evidence="3">SID7499</strain>
    </source>
</reference>
<proteinExistence type="inferred from homology"/>
<comment type="similarity">
    <text evidence="1">Belongs to the glycosyl hydrolase 84 family.</text>
</comment>
<dbReference type="Gene3D" id="3.20.20.80">
    <property type="entry name" value="Glycosidases"/>
    <property type="match status" value="1"/>
</dbReference>
<feature type="non-terminal residue" evidence="3">
    <location>
        <position position="89"/>
    </location>
</feature>
<protein>
    <recommendedName>
        <fullName evidence="2">GH84 domain-containing protein</fullName>
    </recommendedName>
</protein>
<sequence length="89" mass="9080">DRIFLGPYTGRDPAVASGSAALLANAMEQASASRIPLFTTADFAWNPKGYRPDESWRAAVEDLAGGDAGARDALLALAGNSAGSVLGAE</sequence>
<evidence type="ECO:0000259" key="2">
    <source>
        <dbReference type="PROSITE" id="PS52009"/>
    </source>
</evidence>
<evidence type="ECO:0000256" key="1">
    <source>
        <dbReference type="PROSITE-ProRule" id="PRU01353"/>
    </source>
</evidence>
<dbReference type="PROSITE" id="PS52009">
    <property type="entry name" value="GH84"/>
    <property type="match status" value="1"/>
</dbReference>
<dbReference type="EMBL" id="JAAGMN010003834">
    <property type="protein sequence ID" value="NEE11885.1"/>
    <property type="molecule type" value="Genomic_DNA"/>
</dbReference>
<feature type="active site" description="Proton donor" evidence="1">
    <location>
        <position position="1"/>
    </location>
</feature>
<feature type="domain" description="GH84" evidence="2">
    <location>
        <begin position="1"/>
        <end position="48"/>
    </location>
</feature>
<gene>
    <name evidence="3" type="ORF">G3M58_36190</name>
</gene>
<dbReference type="Pfam" id="PF07555">
    <property type="entry name" value="NAGidase"/>
    <property type="match status" value="1"/>
</dbReference>
<keyword evidence="1" id="KW-0326">Glycosidase</keyword>
<keyword evidence="1" id="KW-0378">Hydrolase</keyword>
<dbReference type="InterPro" id="IPR017853">
    <property type="entry name" value="GH"/>
</dbReference>
<dbReference type="AlphaFoldDB" id="A0A6G3X282"/>
<name>A0A6G3X282_9ACTN</name>
<organism evidence="3">
    <name type="scientific">Streptomyces sp. SID7499</name>
    <dbReference type="NCBI Taxonomy" id="2706086"/>
    <lineage>
        <taxon>Bacteria</taxon>
        <taxon>Bacillati</taxon>
        <taxon>Actinomycetota</taxon>
        <taxon>Actinomycetes</taxon>
        <taxon>Kitasatosporales</taxon>
        <taxon>Streptomycetaceae</taxon>
        <taxon>Streptomyces</taxon>
    </lineage>
</organism>
<dbReference type="InterPro" id="IPR011496">
    <property type="entry name" value="O-GlcNAcase_cat"/>
</dbReference>
<dbReference type="SUPFAM" id="SSF51445">
    <property type="entry name" value="(Trans)glycosidases"/>
    <property type="match status" value="1"/>
</dbReference>
<evidence type="ECO:0000313" key="3">
    <source>
        <dbReference type="EMBL" id="NEE11885.1"/>
    </source>
</evidence>